<evidence type="ECO:0000313" key="3">
    <source>
        <dbReference type="EMBL" id="EMS72265.1"/>
    </source>
</evidence>
<evidence type="ECO:0000313" key="4">
    <source>
        <dbReference type="Proteomes" id="UP000014155"/>
    </source>
</evidence>
<dbReference type="eggNOG" id="COG2730">
    <property type="taxonomic scope" value="Bacteria"/>
</dbReference>
<dbReference type="Gene3D" id="2.60.40.10">
    <property type="entry name" value="Immunoglobulins"/>
    <property type="match status" value="1"/>
</dbReference>
<dbReference type="InterPro" id="IPR032260">
    <property type="entry name" value="DUF5060"/>
</dbReference>
<dbReference type="PATRIC" id="fig|1195236.3.peg.2006"/>
<dbReference type="InterPro" id="IPR013783">
    <property type="entry name" value="Ig-like_fold"/>
</dbReference>
<organism evidence="3 4">
    <name type="scientific">Ruminiclostridium cellobioparum subsp. termitidis CT1112</name>
    <dbReference type="NCBI Taxonomy" id="1195236"/>
    <lineage>
        <taxon>Bacteria</taxon>
        <taxon>Bacillati</taxon>
        <taxon>Bacillota</taxon>
        <taxon>Clostridia</taxon>
        <taxon>Eubacteriales</taxon>
        <taxon>Oscillospiraceae</taxon>
        <taxon>Ruminiclostridium</taxon>
    </lineage>
</organism>
<sequence>MKESKVHVWDKIEIELQAKNDYTNPYCEVEVWVLLEGPDFSKKVYGFWDGGKIFKVRIAPMKAGKWSWCSGSNTDDQGLNGNKGSIAAVEWNEEEKRANPCRRGMIIAAENGRGFQYYDKTPYFMLGDTWWSAPTYRYPWHEDAVERPAGPDMGFKDMVLYRRRQGYNCIAMLAGHPTWTNDGLPPKIKMKDAFETSIRAAWMDMDSGSAKDMHNEGGRPFLFPGTVKGYENVVPDFDKINPEYFKYLDRKIDYLNEQGFTVFLEVIRRDVSQVWKRYCGWPDSYVRYIQYIFARYQANNCLYSPIHFDYIGNTILPREYNEPANMVVDKYGHPPFGTLLGTNSAPSTLCNFGGPEENRWLTFHQIGNWREHDHYWYLTEIFHSEPARPAINGEPYYPGFPDDNPATGSAEAELNCRSGMYGSFLSGGFGGYIYGIEGMWGSDIEKNAKYKMWEVLEYRSGALVYNLKRFVDRAGARYVELIPDSELITPNKSGRADGYKGWAYCAATAKRDMLLLYFEQECLQGTVRGLKPNAPYCIEWFNPVTGEWKADRRVTGTICADNMGRIILPEFPGEGDWGLYLEEL</sequence>
<dbReference type="RefSeq" id="WP_004625257.1">
    <property type="nucleotide sequence ID" value="NZ_AORV01000028.1"/>
</dbReference>
<comment type="caution">
    <text evidence="3">The sequence shown here is derived from an EMBL/GenBank/DDBJ whole genome shotgun (WGS) entry which is preliminary data.</text>
</comment>
<dbReference type="EMBL" id="AORV01000028">
    <property type="protein sequence ID" value="EMS72265.1"/>
    <property type="molecule type" value="Genomic_DNA"/>
</dbReference>
<dbReference type="STRING" id="1195236.CTER_1677"/>
<dbReference type="AlphaFoldDB" id="S0FJF0"/>
<reference evidence="3 4" key="1">
    <citation type="journal article" date="2013" name="Genome Announc.">
        <title>Draft Genome Sequence of the Cellulolytic, Mesophilic, Anaerobic Bacterium Clostridium termitidis Strain CT1112 (DSM 5398).</title>
        <authorList>
            <person name="Lal S."/>
            <person name="Ramachandran U."/>
            <person name="Zhang X."/>
            <person name="Munir R."/>
            <person name="Sparling R."/>
            <person name="Levin D.B."/>
        </authorList>
    </citation>
    <scope>NUCLEOTIDE SEQUENCE [LARGE SCALE GENOMIC DNA]</scope>
    <source>
        <strain evidence="3 4">CT1112</strain>
    </source>
</reference>
<dbReference type="PANTHER" id="PTHR37836:SF2">
    <property type="entry name" value="DUF4038 DOMAIN-CONTAINING PROTEIN"/>
    <property type="match status" value="1"/>
</dbReference>
<dbReference type="PANTHER" id="PTHR37836">
    <property type="entry name" value="LMO1036 PROTEIN"/>
    <property type="match status" value="1"/>
</dbReference>
<evidence type="ECO:0000259" key="1">
    <source>
        <dbReference type="Pfam" id="PF13204"/>
    </source>
</evidence>
<keyword evidence="4" id="KW-1185">Reference proteome</keyword>
<dbReference type="Gene3D" id="3.20.20.80">
    <property type="entry name" value="Glycosidases"/>
    <property type="match status" value="1"/>
</dbReference>
<dbReference type="Pfam" id="PF13204">
    <property type="entry name" value="Apiosidase"/>
    <property type="match status" value="1"/>
</dbReference>
<proteinExistence type="predicted"/>
<dbReference type="Pfam" id="PF16586">
    <property type="entry name" value="DUF5060"/>
    <property type="match status" value="1"/>
</dbReference>
<protein>
    <submittedName>
        <fullName evidence="3">Uncharacterized protein</fullName>
    </submittedName>
</protein>
<dbReference type="Proteomes" id="UP000014155">
    <property type="component" value="Unassembled WGS sequence"/>
</dbReference>
<feature type="domain" description="DUF5060" evidence="2">
    <location>
        <begin position="5"/>
        <end position="72"/>
    </location>
</feature>
<gene>
    <name evidence="3" type="ORF">CTER_1677</name>
</gene>
<name>S0FJF0_RUMCE</name>
<evidence type="ECO:0000259" key="2">
    <source>
        <dbReference type="Pfam" id="PF16586"/>
    </source>
</evidence>
<dbReference type="InterPro" id="IPR025277">
    <property type="entry name" value="Apiosidase-like_cat_dom"/>
</dbReference>
<dbReference type="InterPro" id="IPR017853">
    <property type="entry name" value="GH"/>
</dbReference>
<accession>S0FJF0</accession>
<feature type="domain" description="Apiosidase-like catalytic" evidence="1">
    <location>
        <begin position="110"/>
        <end position="454"/>
    </location>
</feature>
<dbReference type="SUPFAM" id="SSF51445">
    <property type="entry name" value="(Trans)glycosidases"/>
    <property type="match status" value="1"/>
</dbReference>